<evidence type="ECO:0008006" key="4">
    <source>
        <dbReference type="Google" id="ProtNLM"/>
    </source>
</evidence>
<reference evidence="3" key="1">
    <citation type="journal article" date="2019" name="Int. J. Syst. Evol. Microbiol.">
        <title>The Global Catalogue of Microorganisms (GCM) 10K type strain sequencing project: providing services to taxonomists for standard genome sequencing and annotation.</title>
        <authorList>
            <consortium name="The Broad Institute Genomics Platform"/>
            <consortium name="The Broad Institute Genome Sequencing Center for Infectious Disease"/>
            <person name="Wu L."/>
            <person name="Ma J."/>
        </authorList>
    </citation>
    <scope>NUCLEOTIDE SEQUENCE [LARGE SCALE GENOMIC DNA]</scope>
    <source>
        <strain evidence="3">KCTC 12861</strain>
    </source>
</reference>
<dbReference type="Proteomes" id="UP000637980">
    <property type="component" value="Unassembled WGS sequence"/>
</dbReference>
<proteinExistence type="predicted"/>
<comment type="caution">
    <text evidence="2">The sequence shown here is derived from an EMBL/GenBank/DDBJ whole genome shotgun (WGS) entry which is preliminary data.</text>
</comment>
<evidence type="ECO:0000313" key="3">
    <source>
        <dbReference type="Proteomes" id="UP000637980"/>
    </source>
</evidence>
<feature type="region of interest" description="Disordered" evidence="1">
    <location>
        <begin position="216"/>
        <end position="275"/>
    </location>
</feature>
<evidence type="ECO:0000313" key="2">
    <source>
        <dbReference type="EMBL" id="GHB33806.1"/>
    </source>
</evidence>
<organism evidence="2 3">
    <name type="scientific">Pseudovibrio japonicus</name>
    <dbReference type="NCBI Taxonomy" id="366534"/>
    <lineage>
        <taxon>Bacteria</taxon>
        <taxon>Pseudomonadati</taxon>
        <taxon>Pseudomonadota</taxon>
        <taxon>Alphaproteobacteria</taxon>
        <taxon>Hyphomicrobiales</taxon>
        <taxon>Stappiaceae</taxon>
        <taxon>Pseudovibrio</taxon>
    </lineage>
</organism>
<protein>
    <recommendedName>
        <fullName evidence="4">RecT protein</fullName>
    </recommendedName>
</protein>
<keyword evidence="3" id="KW-1185">Reference proteome</keyword>
<accession>A0ABQ3ECX7</accession>
<evidence type="ECO:0000256" key="1">
    <source>
        <dbReference type="SAM" id="MobiDB-lite"/>
    </source>
</evidence>
<name>A0ABQ3ECX7_9HYPH</name>
<gene>
    <name evidence="2" type="ORF">GCM10007094_23350</name>
</gene>
<dbReference type="EMBL" id="BMXE01000004">
    <property type="protein sequence ID" value="GHB33806.1"/>
    <property type="molecule type" value="Genomic_DNA"/>
</dbReference>
<sequence>MSNELQIMETGSASSLQGDFLAPSNILSPERFELTDRYAVAISRASLLPEHLRGKNPEEAYSNCFLVVNQALNWGIDPLAVAQATAVVHGKLCYEGKLVQAVLNMNGVRLHTRYTGVRGTDDYTIFLSDQPFNEDGSSQGRVMEGSVKDWATYGSSKGANANLMNAAWKNDPHSMLHYRGHRQWTRLHEPGLIMGVYTPDEMALENDAHRARRAKDITKSPDQSPFLSPEEKQSGNQNSSNQAPAQARSGSALQEGGTSEGDAKGPKASSSGTSLSISRGTFELYAQNLSKLRSEDTLEKGDKKFSSEIKATPNDRDVALFKAIFQANHNRIKGSISPDDCKAHVAECIEEACR</sequence>
<feature type="compositionally biased region" description="Polar residues" evidence="1">
    <location>
        <begin position="234"/>
        <end position="252"/>
    </location>
</feature>
<dbReference type="RefSeq" id="WP_189436980.1">
    <property type="nucleotide sequence ID" value="NZ_BMXE01000004.1"/>
</dbReference>